<reference evidence="2" key="1">
    <citation type="submission" date="2020-06" db="EMBL/GenBank/DDBJ databases">
        <title>WGS assembly of Ceratodon purpureus strain R40.</title>
        <authorList>
            <person name="Carey S.B."/>
            <person name="Jenkins J."/>
            <person name="Shu S."/>
            <person name="Lovell J.T."/>
            <person name="Sreedasyam A."/>
            <person name="Maumus F."/>
            <person name="Tiley G.P."/>
            <person name="Fernandez-Pozo N."/>
            <person name="Barry K."/>
            <person name="Chen C."/>
            <person name="Wang M."/>
            <person name="Lipzen A."/>
            <person name="Daum C."/>
            <person name="Saski C.A."/>
            <person name="Payton A.C."/>
            <person name="Mcbreen J.C."/>
            <person name="Conrad R.E."/>
            <person name="Kollar L.M."/>
            <person name="Olsson S."/>
            <person name="Huttunen S."/>
            <person name="Landis J.B."/>
            <person name="Wickett N.J."/>
            <person name="Johnson M.G."/>
            <person name="Rensing S.A."/>
            <person name="Grimwood J."/>
            <person name="Schmutz J."/>
            <person name="Mcdaniel S.F."/>
        </authorList>
    </citation>
    <scope>NUCLEOTIDE SEQUENCE</scope>
    <source>
        <strain evidence="2">R40</strain>
    </source>
</reference>
<comment type="caution">
    <text evidence="2">The sequence shown here is derived from an EMBL/GenBank/DDBJ whole genome shotgun (WGS) entry which is preliminary data.</text>
</comment>
<dbReference type="AlphaFoldDB" id="A0A8T0HDD5"/>
<accession>A0A8T0HDD5</accession>
<proteinExistence type="predicted"/>
<feature type="region of interest" description="Disordered" evidence="1">
    <location>
        <begin position="109"/>
        <end position="137"/>
    </location>
</feature>
<evidence type="ECO:0000313" key="2">
    <source>
        <dbReference type="EMBL" id="KAG0568159.1"/>
    </source>
</evidence>
<evidence type="ECO:0000256" key="1">
    <source>
        <dbReference type="SAM" id="MobiDB-lite"/>
    </source>
</evidence>
<organism evidence="2 3">
    <name type="scientific">Ceratodon purpureus</name>
    <name type="common">Fire moss</name>
    <name type="synonym">Dicranum purpureum</name>
    <dbReference type="NCBI Taxonomy" id="3225"/>
    <lineage>
        <taxon>Eukaryota</taxon>
        <taxon>Viridiplantae</taxon>
        <taxon>Streptophyta</taxon>
        <taxon>Embryophyta</taxon>
        <taxon>Bryophyta</taxon>
        <taxon>Bryophytina</taxon>
        <taxon>Bryopsida</taxon>
        <taxon>Dicranidae</taxon>
        <taxon>Pseudoditrichales</taxon>
        <taxon>Ditrichaceae</taxon>
        <taxon>Ceratodon</taxon>
    </lineage>
</organism>
<gene>
    <name evidence="2" type="ORF">KC19_7G191200</name>
</gene>
<feature type="compositionally biased region" description="Basic and acidic residues" evidence="1">
    <location>
        <begin position="109"/>
        <end position="123"/>
    </location>
</feature>
<evidence type="ECO:0000313" key="3">
    <source>
        <dbReference type="Proteomes" id="UP000822688"/>
    </source>
</evidence>
<protein>
    <submittedName>
        <fullName evidence="2">Uncharacterized protein</fullName>
    </submittedName>
</protein>
<sequence>MIMHNLPPLPKLRIIITFTRLRTSVTHLILPGGKEAWITDIFGTLGFLIMMVNDTFSALGSINLGFQYQNKLVPKLLSVEPQLLAVKTNLQTKTTSVRHVNTFTSSAPMRERKENRHRSEMPKRKCKMKRSTSESKLPRVKEWRHWIQPEV</sequence>
<name>A0A8T0HDD5_CERPU</name>
<keyword evidence="3" id="KW-1185">Reference proteome</keyword>
<dbReference type="EMBL" id="CM026428">
    <property type="protein sequence ID" value="KAG0568159.1"/>
    <property type="molecule type" value="Genomic_DNA"/>
</dbReference>
<dbReference type="Proteomes" id="UP000822688">
    <property type="component" value="Chromosome 7"/>
</dbReference>